<evidence type="ECO:0000313" key="1">
    <source>
        <dbReference type="EMBL" id="MFD2969896.1"/>
    </source>
</evidence>
<accession>A0ABW6BPJ1</accession>
<organism evidence="1 2">
    <name type="scientific">Sphingobacterium bambusae</name>
    <dbReference type="NCBI Taxonomy" id="662858"/>
    <lineage>
        <taxon>Bacteria</taxon>
        <taxon>Pseudomonadati</taxon>
        <taxon>Bacteroidota</taxon>
        <taxon>Sphingobacteriia</taxon>
        <taxon>Sphingobacteriales</taxon>
        <taxon>Sphingobacteriaceae</taxon>
        <taxon>Sphingobacterium</taxon>
    </lineage>
</organism>
<dbReference type="InterPro" id="IPR029069">
    <property type="entry name" value="HotDog_dom_sf"/>
</dbReference>
<comment type="caution">
    <text evidence="1">The sequence shown here is derived from an EMBL/GenBank/DDBJ whole genome shotgun (WGS) entry which is preliminary data.</text>
</comment>
<protein>
    <submittedName>
        <fullName evidence="1">DUF4442 domain-containing protein</fullName>
    </submittedName>
</protein>
<evidence type="ECO:0000313" key="2">
    <source>
        <dbReference type="Proteomes" id="UP001597525"/>
    </source>
</evidence>
<dbReference type="Gene3D" id="3.10.129.10">
    <property type="entry name" value="Hotdog Thioesterase"/>
    <property type="match status" value="1"/>
</dbReference>
<gene>
    <name evidence="1" type="ORF">ACFS7Y_21080</name>
</gene>
<dbReference type="Proteomes" id="UP001597525">
    <property type="component" value="Unassembled WGS sequence"/>
</dbReference>
<dbReference type="Pfam" id="PF14539">
    <property type="entry name" value="DUF4442"/>
    <property type="match status" value="1"/>
</dbReference>
<name>A0ABW6BPJ1_9SPHI</name>
<reference evidence="2" key="1">
    <citation type="journal article" date="2019" name="Int. J. Syst. Evol. Microbiol.">
        <title>The Global Catalogue of Microorganisms (GCM) 10K type strain sequencing project: providing services to taxonomists for standard genome sequencing and annotation.</title>
        <authorList>
            <consortium name="The Broad Institute Genomics Platform"/>
            <consortium name="The Broad Institute Genome Sequencing Center for Infectious Disease"/>
            <person name="Wu L."/>
            <person name="Ma J."/>
        </authorList>
    </citation>
    <scope>NUCLEOTIDE SEQUENCE [LARGE SCALE GENOMIC DNA]</scope>
    <source>
        <strain evidence="2">KCTC 22814</strain>
    </source>
</reference>
<dbReference type="InterPro" id="IPR027961">
    <property type="entry name" value="DUF4442"/>
</dbReference>
<sequence>MEFYICRMQLSPKALKWVLRFYPPFFFQRIWVKKIYPDFRQLDLKIQKSVLNRNSNGTIFGGTIFASVDPIHTLLLDQIFRRKGIKKTVTWLKAAKIEYLKPGRKSLHFSIRISEEDIDKALKAVKENGKVVQEFEILIYDVDGLLCARSTNEIYIRDLSAPRSSATSSKKLQT</sequence>
<keyword evidence="2" id="KW-1185">Reference proteome</keyword>
<dbReference type="EMBL" id="JBHUPB010000015">
    <property type="protein sequence ID" value="MFD2969896.1"/>
    <property type="molecule type" value="Genomic_DNA"/>
</dbReference>
<dbReference type="SUPFAM" id="SSF54637">
    <property type="entry name" value="Thioesterase/thiol ester dehydrase-isomerase"/>
    <property type="match status" value="1"/>
</dbReference>
<proteinExistence type="predicted"/>